<sequence length="346" mass="38024">MARYRLLCLVAVISVLLGSGYGQYRQIGLCSPRPVFPQIYVLPGLCSPRSLFPRSMLPQVYVPPRFAFPKGLFFIQACVPPGLFPQIYVLPGLCSPRSLFPRSVLPQIAKLGGMVNNVMNHATTGVELMTKGKGRATRTQDDVRLTVRRDTGATSVTRRATEDVWTARATGTMDSVSVHQAGGSLVMRVTIITTVTTVTENVAIVLMVPRVTRKLATVLHVNPAITRLCARTGQYGQKCSESCGNCHDTTTCDHVNGHCPDRCRGNFTMPLCQGRVSQHYQNVDVMSSPHGASAETSNYEVVRTPEENYETLRPRTEQETAEGIYTQLTPTVKSDRSETNVKCAIM</sequence>
<dbReference type="AlphaFoldDB" id="A0ABD0K3W1"/>
<keyword evidence="1" id="KW-0732">Signal</keyword>
<accession>A0ABD0K3W1</accession>
<dbReference type="Proteomes" id="UP001519460">
    <property type="component" value="Unassembled WGS sequence"/>
</dbReference>
<organism evidence="2 3">
    <name type="scientific">Batillaria attramentaria</name>
    <dbReference type="NCBI Taxonomy" id="370345"/>
    <lineage>
        <taxon>Eukaryota</taxon>
        <taxon>Metazoa</taxon>
        <taxon>Spiralia</taxon>
        <taxon>Lophotrochozoa</taxon>
        <taxon>Mollusca</taxon>
        <taxon>Gastropoda</taxon>
        <taxon>Caenogastropoda</taxon>
        <taxon>Sorbeoconcha</taxon>
        <taxon>Cerithioidea</taxon>
        <taxon>Batillariidae</taxon>
        <taxon>Batillaria</taxon>
    </lineage>
</organism>
<name>A0ABD0K3W1_9CAEN</name>
<evidence type="ECO:0000313" key="2">
    <source>
        <dbReference type="EMBL" id="KAK7481929.1"/>
    </source>
</evidence>
<keyword evidence="3" id="KW-1185">Reference proteome</keyword>
<proteinExistence type="predicted"/>
<protein>
    <submittedName>
        <fullName evidence="2">Uncharacterized protein</fullName>
    </submittedName>
</protein>
<dbReference type="Gene3D" id="2.170.300.10">
    <property type="entry name" value="Tie2 ligand-binding domain superfamily"/>
    <property type="match status" value="1"/>
</dbReference>
<dbReference type="EMBL" id="JACVVK020000254">
    <property type="protein sequence ID" value="KAK7481929.1"/>
    <property type="molecule type" value="Genomic_DNA"/>
</dbReference>
<feature type="signal peptide" evidence="1">
    <location>
        <begin position="1"/>
        <end position="22"/>
    </location>
</feature>
<reference evidence="2 3" key="1">
    <citation type="journal article" date="2023" name="Sci. Data">
        <title>Genome assembly of the Korean intertidal mud-creeper Batillaria attramentaria.</title>
        <authorList>
            <person name="Patra A.K."/>
            <person name="Ho P.T."/>
            <person name="Jun S."/>
            <person name="Lee S.J."/>
            <person name="Kim Y."/>
            <person name="Won Y.J."/>
        </authorList>
    </citation>
    <scope>NUCLEOTIDE SEQUENCE [LARGE SCALE GENOMIC DNA]</scope>
    <source>
        <strain evidence="2">Wonlab-2016</strain>
    </source>
</reference>
<gene>
    <name evidence="2" type="ORF">BaRGS_00026837</name>
</gene>
<feature type="chain" id="PRO_5044811181" evidence="1">
    <location>
        <begin position="23"/>
        <end position="346"/>
    </location>
</feature>
<evidence type="ECO:0000256" key="1">
    <source>
        <dbReference type="SAM" id="SignalP"/>
    </source>
</evidence>
<evidence type="ECO:0000313" key="3">
    <source>
        <dbReference type="Proteomes" id="UP001519460"/>
    </source>
</evidence>
<comment type="caution">
    <text evidence="2">The sequence shown here is derived from an EMBL/GenBank/DDBJ whole genome shotgun (WGS) entry which is preliminary data.</text>
</comment>